<reference evidence="1" key="1">
    <citation type="submission" date="2024-05" db="EMBL/GenBank/DDBJ databases">
        <title>Planctomycetes of the genus Singulisphaera possess chitinolytic capabilities.</title>
        <authorList>
            <person name="Ivanova A."/>
        </authorList>
    </citation>
    <scope>NUCLEOTIDE SEQUENCE</scope>
    <source>
        <strain evidence="1">Ch08T</strain>
    </source>
</reference>
<dbReference type="EMBL" id="CP155447">
    <property type="protein sequence ID" value="XBH02737.1"/>
    <property type="molecule type" value="Genomic_DNA"/>
</dbReference>
<evidence type="ECO:0000313" key="1">
    <source>
        <dbReference type="EMBL" id="XBH02737.1"/>
    </source>
</evidence>
<name>A0AAU7CB89_9BACT</name>
<organism evidence="1">
    <name type="scientific">Singulisphaera sp. Ch08</name>
    <dbReference type="NCBI Taxonomy" id="3120278"/>
    <lineage>
        <taxon>Bacteria</taxon>
        <taxon>Pseudomonadati</taxon>
        <taxon>Planctomycetota</taxon>
        <taxon>Planctomycetia</taxon>
        <taxon>Isosphaerales</taxon>
        <taxon>Isosphaeraceae</taxon>
        <taxon>Singulisphaera</taxon>
    </lineage>
</organism>
<accession>A0AAU7CB89</accession>
<dbReference type="RefSeq" id="WP_406695478.1">
    <property type="nucleotide sequence ID" value="NZ_CP155447.1"/>
</dbReference>
<gene>
    <name evidence="1" type="ORF">V5E97_31105</name>
</gene>
<protein>
    <submittedName>
        <fullName evidence="1">Uncharacterized protein</fullName>
    </submittedName>
</protein>
<dbReference type="AlphaFoldDB" id="A0AAU7CB89"/>
<sequence length="75" mass="7958">MATDEEIKRAYKAFKKRLKLARLDDASGLGIGSKASRIGGITPPGGHPPEVWDALVAQGKLKREGGGIFALAQEL</sequence>
<proteinExistence type="predicted"/>